<feature type="region of interest" description="Disordered" evidence="1">
    <location>
        <begin position="598"/>
        <end position="626"/>
    </location>
</feature>
<sequence>VRAEAGLFQVLFSISQQDLLLRLMLFGSAATVDAVCHLNSWGRCSIPIHSLQAGLKNRQLDTVDFYLKSKENVLRAADLSDGSRTGRWSRRWLQQLRPALDLLCSAVRDSHSEAQSRPFSEQLLSITVSFIHTQIRTILSSTHSEDPGVRSCVDVLGGYVTQLRSYMKKLPWPAGGDTCSSADALGEGQEDEWACLQTEELVRLSVLTNQIPRAQAVLRRRGCAEQRLRALRTEGLRQAFSCLQRRDLQSACALLANMGFSVKEQLRRICLYTDDKDLRQFTVKVLSERGLLPEEEKQSVAFIGEMEKLGLLPPSRHAAPRPHRFLQVTSRGPPPGLELLTRSEDRGSLWRSLRLDWVRNWDRSCQTAIVLSRLQHSALDSCESTVLWRYLTSLHDQRVLGWMGWVGGGAQASSAPRWPELAPEVVNSNTMCSTYMRENILDLLARRRVFVPDELADLEQLLWRLAQGGGVMGSSSPIPQYRSPLCRDFHSVFIAFCQDHNLQYLLYTYLEHHRLTPRNCPPLADQRAPESQPWCEMLVKVQEVTRDLTDPGLVFQASLTGAQVLLPDSQASLVSLLLEGHSLLALATIMFAPGGINQVPGRPPGPQDGAGALPQAEGGPLPRRAPGTRLLRRHALPPAAGTVPAPLQAAEGQTFHIWTFQGSGRNSEATRLFFRLSILWTPPGCSAGRQQTPSAPQVGTGSRPGPSRSSWSSWNVFVAPAEASELPHFSSPPLVSRFALVENLDFLFYLRHGRPAFAFATFLTQQLSGCAHVSLQLQQVRQQVYRLALQCFDVAPVVSACVCFCELLGVCSLTLRVDVRALNAILQHRSRQHAAGTPARHLRALVSKGVKLVEAEPEAAEELIGQLEAAVTDQLDQRGVARTCRCATSGEAAAPRGRRRPRGAPRAPLGELFQVLLRSLEEAEPCRFLLREALLQRSPTLAVMAACQQGAEHLACLCVWVLTSVDDVTASEATSHLDEGAEHHQWTLHDLSAIWRTLLGRGCVRPLLRGFELFQRECPLVLVLRMFELCCDYRNFSEAKLKLLDFQKSLLTLRTSGPACSGGLPLQWVESQASVLLLTLLQRCSSQYDLHRLLQLLADVDKLKSNGGAASFQRRPGRRDLVLQRVCVCACAGPDFRKLSQLSGLLRDSDLGLPPGLLQCTSPSVQQGELQAVVEALQARGRYSQARQVALLAGLSVQQLLLSQLVQEADAQRSKRQWGRLETRVAFWKRCHQRLKGDGADPEAAFGFFQAQVEPGGRSEAEELLDVQERSLLLCLAAHWLSQLSPAPVGQLESLEKQLWLLRVRRHVLAVHLEKASVFRLPPPSVTPGSSRYEALMEEFSVAKLSCLRTEARLRLDGLPGPSDRASGLSPEEAGVLSALIGQLLDEGGVHEASRASRYFCLHHPDLWLVLRCRGLAAGDLKPEEAEEAEEAAPESSIKPSASASSLLSFSMLALPDDGVAARLQKLVDQCHHGNAYCRQVLGLHQLSKVTDRGRPQRHESRSLLQRLPSLQELQCSFSQICSQEPASVLEQLLLSEQPDRFRRGPDLHQGPGARPRRRGGAGLLGAGPGSDALQPGPAARPSEGRDSLLQLMQLCEDPNLVGSKLLEALGGVPLRELACVVELLIVAHDCFSLTCNMEGIVRVLQAARHLSHAHLAPGEHFSLLASPAPSGRQNRSQPLVGGACLNLVLRAGAAADGHRQHHRFEMLLRKKVDADRRQSSGLKAALLDYLRRRLPADSEKHNMVALCFSMRREIGEKPRGGRQDAAEDDPVPGLGRHAGTEELAGEGVESAEGRRRELLQGRLAPPGGQEGHVGLEMLMKNDCERAGLNRSGDHLWPPGLSLCVCVCPGCVRAPGHPLCPHCQAGGAAAAPAGSGLGPARHQPLPCRTAGRHHVASAMLPGVGGVGGLRLHSRLGRRPLPQGRPGRRLCLPGGAQAPASAHLQPV</sequence>
<dbReference type="GO" id="GO:0007268">
    <property type="term" value="P:chemical synaptic transmission"/>
    <property type="evidence" value="ECO:0007669"/>
    <property type="project" value="TreeGrafter"/>
</dbReference>
<feature type="region of interest" description="Disordered" evidence="1">
    <location>
        <begin position="1914"/>
        <end position="1946"/>
    </location>
</feature>
<feature type="compositionally biased region" description="Polar residues" evidence="1">
    <location>
        <begin position="688"/>
        <end position="700"/>
    </location>
</feature>
<feature type="non-terminal residue" evidence="3">
    <location>
        <position position="1"/>
    </location>
</feature>
<gene>
    <name evidence="3" type="ORF">GSTENG00003909001</name>
</gene>
<dbReference type="GO" id="GO:0048489">
    <property type="term" value="P:synaptic vesicle transport"/>
    <property type="evidence" value="ECO:0007669"/>
    <property type="project" value="TreeGrafter"/>
</dbReference>
<reference evidence="3" key="2">
    <citation type="submission" date="2004-02" db="EMBL/GenBank/DDBJ databases">
        <authorList>
            <consortium name="Genoscope"/>
            <consortium name="Whitehead Institute Centre for Genome Research"/>
        </authorList>
    </citation>
    <scope>NUCLEOTIDE SEQUENCE</scope>
</reference>
<feature type="region of interest" description="Disordered" evidence="1">
    <location>
        <begin position="1757"/>
        <end position="1794"/>
    </location>
</feature>
<dbReference type="EMBL" id="CAAE01007203">
    <property type="protein sequence ID" value="CAF89880.1"/>
    <property type="molecule type" value="Genomic_DNA"/>
</dbReference>
<dbReference type="PANTHER" id="PTHR13650:SF0">
    <property type="entry name" value="SPATACSIN"/>
    <property type="match status" value="1"/>
</dbReference>
<dbReference type="InterPro" id="IPR028103">
    <property type="entry name" value="Spatacsin"/>
</dbReference>
<feature type="compositionally biased region" description="Basic and acidic residues" evidence="1">
    <location>
        <begin position="1757"/>
        <end position="1766"/>
    </location>
</feature>
<feature type="compositionally biased region" description="Low complexity" evidence="1">
    <location>
        <begin position="1918"/>
        <end position="1934"/>
    </location>
</feature>
<dbReference type="InterPro" id="IPR028107">
    <property type="entry name" value="Spatacsin_C_dom"/>
</dbReference>
<dbReference type="GO" id="GO:0030425">
    <property type="term" value="C:dendrite"/>
    <property type="evidence" value="ECO:0007669"/>
    <property type="project" value="TreeGrafter"/>
</dbReference>
<evidence type="ECO:0000259" key="2">
    <source>
        <dbReference type="Pfam" id="PF14649"/>
    </source>
</evidence>
<name>Q4TB52_TETNG</name>
<dbReference type="OrthoDB" id="2018754at2759"/>
<dbReference type="GO" id="GO:0045202">
    <property type="term" value="C:synapse"/>
    <property type="evidence" value="ECO:0007669"/>
    <property type="project" value="TreeGrafter"/>
</dbReference>
<feature type="region of interest" description="Disordered" evidence="1">
    <location>
        <begin position="1541"/>
        <end position="1585"/>
    </location>
</feature>
<dbReference type="Pfam" id="PF14649">
    <property type="entry name" value="Spatacsin_C"/>
    <property type="match status" value="2"/>
</dbReference>
<proteinExistence type="predicted"/>
<evidence type="ECO:0000256" key="1">
    <source>
        <dbReference type="SAM" id="MobiDB-lite"/>
    </source>
</evidence>
<evidence type="ECO:0000313" key="3">
    <source>
        <dbReference type="EMBL" id="CAF89880.1"/>
    </source>
</evidence>
<dbReference type="KEGG" id="tng:GSTEN00003909G001"/>
<feature type="region of interest" description="Disordered" evidence="1">
    <location>
        <begin position="685"/>
        <end position="709"/>
    </location>
</feature>
<accession>Q4TB52</accession>
<dbReference type="GO" id="GO:0008088">
    <property type="term" value="P:axo-dendritic transport"/>
    <property type="evidence" value="ECO:0007669"/>
    <property type="project" value="TreeGrafter"/>
</dbReference>
<protein>
    <submittedName>
        <fullName evidence="3">Chromosome 13 SCAF7203, whole genome shotgun sequence</fullName>
    </submittedName>
</protein>
<reference evidence="3" key="1">
    <citation type="journal article" date="2004" name="Nature">
        <title>Genome duplication in the teleost fish Tetraodon nigroviridis reveals the early vertebrate proto-karyotype.</title>
        <authorList>
            <person name="Jaillon O."/>
            <person name="Aury J.-M."/>
            <person name="Brunet F."/>
            <person name="Petit J.-L."/>
            <person name="Stange-Thomann N."/>
            <person name="Mauceli E."/>
            <person name="Bouneau L."/>
            <person name="Fischer C."/>
            <person name="Ozouf-Costaz C."/>
            <person name="Bernot A."/>
            <person name="Nicaud S."/>
            <person name="Jaffe D."/>
            <person name="Fisher S."/>
            <person name="Lutfalla G."/>
            <person name="Dossat C."/>
            <person name="Segurens B."/>
            <person name="Dasilva C."/>
            <person name="Salanoubat M."/>
            <person name="Levy M."/>
            <person name="Boudet N."/>
            <person name="Castellano S."/>
            <person name="Anthouard V."/>
            <person name="Jubin C."/>
            <person name="Castelli V."/>
            <person name="Katinka M."/>
            <person name="Vacherie B."/>
            <person name="Biemont C."/>
            <person name="Skalli Z."/>
            <person name="Cattolico L."/>
            <person name="Poulain J."/>
            <person name="De Berardinis V."/>
            <person name="Cruaud C."/>
            <person name="Duprat S."/>
            <person name="Brottier P."/>
            <person name="Coutanceau J.-P."/>
            <person name="Gouzy J."/>
            <person name="Parra G."/>
            <person name="Lardier G."/>
            <person name="Chapple C."/>
            <person name="McKernan K.J."/>
            <person name="McEwan P."/>
            <person name="Bosak S."/>
            <person name="Kellis M."/>
            <person name="Volff J.-N."/>
            <person name="Guigo R."/>
            <person name="Zody M.C."/>
            <person name="Mesirov J."/>
            <person name="Lindblad-Toh K."/>
            <person name="Birren B."/>
            <person name="Nusbaum C."/>
            <person name="Kahn D."/>
            <person name="Robinson-Rechavi M."/>
            <person name="Laudet V."/>
            <person name="Schachter V."/>
            <person name="Quetier F."/>
            <person name="Saurin W."/>
            <person name="Scarpelli C."/>
            <person name="Wincker P."/>
            <person name="Lander E.S."/>
            <person name="Weissenbach J."/>
            <person name="Roest Crollius H."/>
        </authorList>
    </citation>
    <scope>NUCLEOTIDE SEQUENCE [LARGE SCALE GENOMIC DNA]</scope>
</reference>
<dbReference type="GO" id="GO:0030424">
    <property type="term" value="C:axon"/>
    <property type="evidence" value="ECO:0007669"/>
    <property type="project" value="TreeGrafter"/>
</dbReference>
<feature type="domain" description="Spatacsin C-terminal" evidence="2">
    <location>
        <begin position="1601"/>
        <end position="1666"/>
    </location>
</feature>
<dbReference type="GO" id="GO:0005737">
    <property type="term" value="C:cytoplasm"/>
    <property type="evidence" value="ECO:0007669"/>
    <property type="project" value="TreeGrafter"/>
</dbReference>
<dbReference type="PANTHER" id="PTHR13650">
    <property type="entry name" value="SPATACSIN"/>
    <property type="match status" value="1"/>
</dbReference>
<dbReference type="GO" id="GO:0007409">
    <property type="term" value="P:axonogenesis"/>
    <property type="evidence" value="ECO:0007669"/>
    <property type="project" value="TreeGrafter"/>
</dbReference>
<organism evidence="3">
    <name type="scientific">Tetraodon nigroviridis</name>
    <name type="common">Spotted green pufferfish</name>
    <name type="synonym">Chelonodon nigroviridis</name>
    <dbReference type="NCBI Taxonomy" id="99883"/>
    <lineage>
        <taxon>Eukaryota</taxon>
        <taxon>Metazoa</taxon>
        <taxon>Chordata</taxon>
        <taxon>Craniata</taxon>
        <taxon>Vertebrata</taxon>
        <taxon>Euteleostomi</taxon>
        <taxon>Actinopterygii</taxon>
        <taxon>Neopterygii</taxon>
        <taxon>Teleostei</taxon>
        <taxon>Neoteleostei</taxon>
        <taxon>Acanthomorphata</taxon>
        <taxon>Eupercaria</taxon>
        <taxon>Tetraodontiformes</taxon>
        <taxon>Tetradontoidea</taxon>
        <taxon>Tetraodontidae</taxon>
        <taxon>Tetraodon</taxon>
    </lineage>
</organism>
<feature type="domain" description="Spatacsin C-terminal" evidence="2">
    <location>
        <begin position="1701"/>
        <end position="1758"/>
    </location>
</feature>